<dbReference type="Pfam" id="PF10948">
    <property type="entry name" value="DUF2635"/>
    <property type="match status" value="1"/>
</dbReference>
<dbReference type="RefSeq" id="WP_119223064.1">
    <property type="nucleotide sequence ID" value="NZ_UGHH01000002.1"/>
</dbReference>
<name>A0A377I2S8_HAEPH</name>
<dbReference type="Proteomes" id="UP000254867">
    <property type="component" value="Unassembled WGS sequence"/>
</dbReference>
<evidence type="ECO:0008006" key="3">
    <source>
        <dbReference type="Google" id="ProtNLM"/>
    </source>
</evidence>
<dbReference type="InterPro" id="IPR024400">
    <property type="entry name" value="DUF2635"/>
</dbReference>
<gene>
    <name evidence="1" type="ORF">NCTC10794_01831</name>
</gene>
<accession>A0A377I2S8</accession>
<dbReference type="AlphaFoldDB" id="A0A377I2S8"/>
<sequence length="65" mass="7336">MKVIATKGVRVPMEDAPHQYITDEQAVEVEATTYYLRRIADGDLLVDKTQAVKKVERSANNSEDK</sequence>
<evidence type="ECO:0000313" key="2">
    <source>
        <dbReference type="Proteomes" id="UP000254867"/>
    </source>
</evidence>
<dbReference type="EMBL" id="UGHH01000002">
    <property type="protein sequence ID" value="STO64755.1"/>
    <property type="molecule type" value="Genomic_DNA"/>
</dbReference>
<reference evidence="1 2" key="1">
    <citation type="submission" date="2018-06" db="EMBL/GenBank/DDBJ databases">
        <authorList>
            <consortium name="Pathogen Informatics"/>
            <person name="Doyle S."/>
        </authorList>
    </citation>
    <scope>NUCLEOTIDE SEQUENCE [LARGE SCALE GENOMIC DNA]</scope>
    <source>
        <strain evidence="1 2">NCTC10794</strain>
    </source>
</reference>
<protein>
    <recommendedName>
        <fullName evidence="3">DUF2635 domain-containing protein</fullName>
    </recommendedName>
</protein>
<organism evidence="1 2">
    <name type="scientific">Haemophilus parahaemolyticus</name>
    <dbReference type="NCBI Taxonomy" id="735"/>
    <lineage>
        <taxon>Bacteria</taxon>
        <taxon>Pseudomonadati</taxon>
        <taxon>Pseudomonadota</taxon>
        <taxon>Gammaproteobacteria</taxon>
        <taxon>Pasteurellales</taxon>
        <taxon>Pasteurellaceae</taxon>
        <taxon>Haemophilus</taxon>
    </lineage>
</organism>
<proteinExistence type="predicted"/>
<evidence type="ECO:0000313" key="1">
    <source>
        <dbReference type="EMBL" id="STO64755.1"/>
    </source>
</evidence>